<dbReference type="Proteomes" id="UP000219369">
    <property type="component" value="Unassembled WGS sequence"/>
</dbReference>
<proteinExistence type="predicted"/>
<dbReference type="VEuPathDB" id="FungiDB:FOC1_g10004929"/>
<dbReference type="AlphaFoldDB" id="A0A2H3TUG2"/>
<accession>A0A2H3TUG2</accession>
<dbReference type="VEuPathDB" id="FungiDB:FOZG_15819"/>
<evidence type="ECO:0000313" key="2">
    <source>
        <dbReference type="Proteomes" id="UP000219369"/>
    </source>
</evidence>
<dbReference type="OrthoDB" id="5096500at2759"/>
<dbReference type="EMBL" id="FMJY01000010">
    <property type="protein sequence ID" value="SCO92254.1"/>
    <property type="molecule type" value="Genomic_DNA"/>
</dbReference>
<reference evidence="2" key="1">
    <citation type="submission" date="2016-09" db="EMBL/GenBank/DDBJ databases">
        <authorList>
            <person name="Guldener U."/>
        </authorList>
    </citation>
    <scope>NUCLEOTIDE SEQUENCE [LARGE SCALE GENOMIC DNA]</scope>
    <source>
        <strain evidence="2">V64-1</strain>
    </source>
</reference>
<name>A0A2H3TUG2_FUSOX</name>
<sequence>MLEIKEKNPWFYRLTEQVNECANQMLADPGKVLDPQPAGKQLVKDPAKTQEELLMECNKWRKEVGRELEKEVWWHNSKFYIDKKIRKLQRNNPKVYRIHQNMAEEMSF</sequence>
<gene>
    <name evidence="1" type="ORF">FRV6_16382</name>
</gene>
<protein>
    <submittedName>
        <fullName evidence="1">Uncharacterized protein</fullName>
    </submittedName>
</protein>
<evidence type="ECO:0000313" key="1">
    <source>
        <dbReference type="EMBL" id="SCO92254.1"/>
    </source>
</evidence>
<organism evidence="1 2">
    <name type="scientific">Fusarium oxysporum</name>
    <name type="common">Fusarium vascular wilt</name>
    <dbReference type="NCBI Taxonomy" id="5507"/>
    <lineage>
        <taxon>Eukaryota</taxon>
        <taxon>Fungi</taxon>
        <taxon>Dikarya</taxon>
        <taxon>Ascomycota</taxon>
        <taxon>Pezizomycotina</taxon>
        <taxon>Sordariomycetes</taxon>
        <taxon>Hypocreomycetidae</taxon>
        <taxon>Hypocreales</taxon>
        <taxon>Nectriaceae</taxon>
        <taxon>Fusarium</taxon>
        <taxon>Fusarium oxysporum species complex</taxon>
    </lineage>
</organism>